<gene>
    <name evidence="4" type="ORF">IAB28_08570</name>
</gene>
<dbReference type="InterPro" id="IPR011650">
    <property type="entry name" value="Peptidase_M20_dimer"/>
</dbReference>
<dbReference type="Gene3D" id="3.40.630.10">
    <property type="entry name" value="Zn peptidases"/>
    <property type="match status" value="1"/>
</dbReference>
<dbReference type="PANTHER" id="PTHR43808">
    <property type="entry name" value="ACETYLORNITHINE DEACETYLASE"/>
    <property type="match status" value="1"/>
</dbReference>
<keyword evidence="2" id="KW-0378">Hydrolase</keyword>
<dbReference type="GO" id="GO:0046872">
    <property type="term" value="F:metal ion binding"/>
    <property type="evidence" value="ECO:0007669"/>
    <property type="project" value="UniProtKB-KW"/>
</dbReference>
<organism evidence="4 5">
    <name type="scientific">Candidatus Copromonas faecavium</name>
    <name type="common">nom. illeg.</name>
    <dbReference type="NCBI Taxonomy" id="2840740"/>
    <lineage>
        <taxon>Bacteria</taxon>
        <taxon>Bacillati</taxon>
        <taxon>Bacillota</taxon>
        <taxon>Clostridia</taxon>
        <taxon>Lachnospirales</taxon>
        <taxon>Lachnospiraceae</taxon>
        <taxon>Candidatus Copromonas (nom. illeg.)</taxon>
    </lineage>
</organism>
<dbReference type="PANTHER" id="PTHR43808:SF17">
    <property type="entry name" value="PEPTIDASE M20"/>
    <property type="match status" value="1"/>
</dbReference>
<dbReference type="SUPFAM" id="SSF53187">
    <property type="entry name" value="Zn-dependent exopeptidases"/>
    <property type="match status" value="1"/>
</dbReference>
<dbReference type="Pfam" id="PF07687">
    <property type="entry name" value="M20_dimer"/>
    <property type="match status" value="1"/>
</dbReference>
<dbReference type="InterPro" id="IPR036264">
    <property type="entry name" value="Bact_exopeptidase_dim_dom"/>
</dbReference>
<accession>A0A9D1D5A9</accession>
<name>A0A9D1D5A9_9FIRM</name>
<keyword evidence="1" id="KW-0479">Metal-binding</keyword>
<dbReference type="Pfam" id="PF01546">
    <property type="entry name" value="Peptidase_M20"/>
    <property type="match status" value="1"/>
</dbReference>
<evidence type="ECO:0000313" key="4">
    <source>
        <dbReference type="EMBL" id="HIR06001.1"/>
    </source>
</evidence>
<dbReference type="EMBL" id="DVGC01000047">
    <property type="protein sequence ID" value="HIR06001.1"/>
    <property type="molecule type" value="Genomic_DNA"/>
</dbReference>
<proteinExistence type="predicted"/>
<reference evidence="4" key="1">
    <citation type="submission" date="2020-10" db="EMBL/GenBank/DDBJ databases">
        <authorList>
            <person name="Gilroy R."/>
        </authorList>
    </citation>
    <scope>NUCLEOTIDE SEQUENCE</scope>
    <source>
        <strain evidence="4">CHK180-2868</strain>
    </source>
</reference>
<dbReference type="SUPFAM" id="SSF55031">
    <property type="entry name" value="Bacterial exopeptidase dimerisation domain"/>
    <property type="match status" value="1"/>
</dbReference>
<protein>
    <submittedName>
        <fullName evidence="4">M20/M25/M40 family metallo-hydrolase</fullName>
    </submittedName>
</protein>
<evidence type="ECO:0000313" key="5">
    <source>
        <dbReference type="Proteomes" id="UP000824250"/>
    </source>
</evidence>
<comment type="caution">
    <text evidence="4">The sequence shown here is derived from an EMBL/GenBank/DDBJ whole genome shotgun (WGS) entry which is preliminary data.</text>
</comment>
<sequence length="415" mass="45200">MEYQVSEKIQKKLDALTADASVQKALAFMEEDQEQIIEKQIDLTLIPAPTYHEEKKAARLLEMFKEEGLEDCHIDEYGNCVGIRRGTGGGKTTLVEGHMDTVFPLDTELKIVREDGFIKCPGIVDDTRGCAAVLSTVRALNAAGIQTKGDIHFVGTVQEEGTGALKGMQYYVKHHPELEASISVDGPGYQEITYEATGIQTYEVTFNGIGGHACGMFGKVANPLHAAARAIAKISDFQVPKEPMTTFAVTNFHAGSFESVHAIVPSATIRFNFRSNSQEELEKLRGRIFDAIEEACREETERWGKDTITYEVKHICDVNAGGQDEHAPIVEAAMAASRYIGGEEPRLGNGGSTNCNRALEAGLPAVCLGMGADYDSKAHTLNEQFKVEGAYKGCQLTLLLTLLCAGTELEDSIIE</sequence>
<dbReference type="Gene3D" id="3.30.70.360">
    <property type="match status" value="1"/>
</dbReference>
<evidence type="ECO:0000256" key="1">
    <source>
        <dbReference type="ARBA" id="ARBA00022723"/>
    </source>
</evidence>
<dbReference type="InterPro" id="IPR050072">
    <property type="entry name" value="Peptidase_M20A"/>
</dbReference>
<dbReference type="AlphaFoldDB" id="A0A9D1D5A9"/>
<dbReference type="InterPro" id="IPR002933">
    <property type="entry name" value="Peptidase_M20"/>
</dbReference>
<reference evidence="4" key="2">
    <citation type="journal article" date="2021" name="PeerJ">
        <title>Extensive microbial diversity within the chicken gut microbiome revealed by metagenomics and culture.</title>
        <authorList>
            <person name="Gilroy R."/>
            <person name="Ravi A."/>
            <person name="Getino M."/>
            <person name="Pursley I."/>
            <person name="Horton D.L."/>
            <person name="Alikhan N.F."/>
            <person name="Baker D."/>
            <person name="Gharbi K."/>
            <person name="Hall N."/>
            <person name="Watson M."/>
            <person name="Adriaenssens E.M."/>
            <person name="Foster-Nyarko E."/>
            <person name="Jarju S."/>
            <person name="Secka A."/>
            <person name="Antonio M."/>
            <person name="Oren A."/>
            <person name="Chaudhuri R.R."/>
            <person name="La Ragione R."/>
            <person name="Hildebrand F."/>
            <person name="Pallen M.J."/>
        </authorList>
    </citation>
    <scope>NUCLEOTIDE SEQUENCE</scope>
    <source>
        <strain evidence="4">CHK180-2868</strain>
    </source>
</reference>
<evidence type="ECO:0000259" key="3">
    <source>
        <dbReference type="Pfam" id="PF07687"/>
    </source>
</evidence>
<feature type="domain" description="Peptidase M20 dimerisation" evidence="3">
    <location>
        <begin position="195"/>
        <end position="298"/>
    </location>
</feature>
<dbReference type="Proteomes" id="UP000824250">
    <property type="component" value="Unassembled WGS sequence"/>
</dbReference>
<evidence type="ECO:0000256" key="2">
    <source>
        <dbReference type="ARBA" id="ARBA00022801"/>
    </source>
</evidence>
<dbReference type="GO" id="GO:0016787">
    <property type="term" value="F:hydrolase activity"/>
    <property type="evidence" value="ECO:0007669"/>
    <property type="project" value="UniProtKB-KW"/>
</dbReference>